<reference evidence="1 2" key="1">
    <citation type="submission" date="2015-07" db="EMBL/GenBank/DDBJ databases">
        <authorList>
            <person name="Noorani M."/>
        </authorList>
    </citation>
    <scope>NUCLEOTIDE SEQUENCE [LARGE SCALE GENOMIC DNA]</scope>
    <source>
        <strain evidence="1">LMG728</strain>
    </source>
</reference>
<protein>
    <submittedName>
        <fullName evidence="1">Uncharacterized protein</fullName>
    </submittedName>
</protein>
<dbReference type="Proteomes" id="UP000041247">
    <property type="component" value="Unassembled WGS sequence"/>
</dbReference>
<sequence length="137" mass="15341">MTAPQLRWCIGENGDKHLFEFYYDAALGRVLAYVPGHYDEHIFELNLDLEGEVRINIMNYGSFLEYARLGIPEQAIAFASEAVGRAIYSNPVHVENIWGNSRAEVATKVWRRLVALGGATYDDVSDRFQSTRLGAGG</sequence>
<accession>A0A0K2ZQR9</accession>
<dbReference type="EMBL" id="CXOK01000038">
    <property type="protein sequence ID" value="CTP87332.1"/>
    <property type="molecule type" value="Genomic_DNA"/>
</dbReference>
<proteinExistence type="predicted"/>
<evidence type="ECO:0000313" key="2">
    <source>
        <dbReference type="Proteomes" id="UP000041247"/>
    </source>
</evidence>
<dbReference type="AlphaFoldDB" id="A0A0K2ZQR9"/>
<gene>
    <name evidence="1" type="ORF">XTPLMG728_1524</name>
</gene>
<evidence type="ECO:0000313" key="1">
    <source>
        <dbReference type="EMBL" id="CTP87332.1"/>
    </source>
</evidence>
<dbReference type="RefSeq" id="WP_053840639.1">
    <property type="nucleotide sequence ID" value="NZ_CP076250.1"/>
</dbReference>
<name>A0A0K2ZQR9_9XANT</name>
<organism evidence="1 2">
    <name type="scientific">Xanthomonas graminis pv. poae</name>
    <dbReference type="NCBI Taxonomy" id="227946"/>
    <lineage>
        <taxon>Bacteria</taxon>
        <taxon>Pseudomonadati</taxon>
        <taxon>Pseudomonadota</taxon>
        <taxon>Gammaproteobacteria</taxon>
        <taxon>Lysobacterales</taxon>
        <taxon>Lysobacteraceae</taxon>
        <taxon>Xanthomonas</taxon>
        <taxon>Xanthomonas translucens group</taxon>
        <taxon>Xanthomonas graminis</taxon>
    </lineage>
</organism>